<organism evidence="2 3">
    <name type="scientific">Marasmius oreades</name>
    <name type="common">fairy-ring Marasmius</name>
    <dbReference type="NCBI Taxonomy" id="181124"/>
    <lineage>
        <taxon>Eukaryota</taxon>
        <taxon>Fungi</taxon>
        <taxon>Dikarya</taxon>
        <taxon>Basidiomycota</taxon>
        <taxon>Agaricomycotina</taxon>
        <taxon>Agaricomycetes</taxon>
        <taxon>Agaricomycetidae</taxon>
        <taxon>Agaricales</taxon>
        <taxon>Marasmiineae</taxon>
        <taxon>Marasmiaceae</taxon>
        <taxon>Marasmius</taxon>
    </lineage>
</organism>
<protein>
    <submittedName>
        <fullName evidence="2">Uncharacterized protein</fullName>
    </submittedName>
</protein>
<comment type="caution">
    <text evidence="2">The sequence shown here is derived from an EMBL/GenBank/DDBJ whole genome shotgun (WGS) entry which is preliminary data.</text>
</comment>
<keyword evidence="3" id="KW-1185">Reference proteome</keyword>
<feature type="compositionally biased region" description="Pro residues" evidence="1">
    <location>
        <begin position="20"/>
        <end position="32"/>
    </location>
</feature>
<gene>
    <name evidence="2" type="ORF">E1B28_000782</name>
</gene>
<dbReference type="Proteomes" id="UP001049176">
    <property type="component" value="Chromosome 1"/>
</dbReference>
<sequence>MATHAHSASPRNSQVFPPLASRPPSTPAPPLPHSSSTVSLPSPESMHTHLSSMTDLSSQLTRGPPVDPRRGFSPSVANTPWPLYLLSTDSLVLPVVKESARSCNSSTTLGSVLSSLESNSDISPAKAIQFDFPEPPPISPLLRRVKSSPLLTKDDVSIVQLGERAPHTAVLRFTRKQSPDVFSDIPSDSTSSPLADTALHAISQEHRLNTQPEYQVVLKSANWLSRPPASLPVPSRSGYIANDDDRSNVPPSLCHSSRLTTTPSATCPPFPRKASKMRSLKSSPSIESLDTRAEKRKIHNSIDRGRSAWMNIRKSYSMNFFCSPEAVARPRPRPSHGLHSPLMSNRTSQRATYVTSPAEWTKTSYLNYGALSRNATSKPLVQQTSTNTGYRMWNDLNRESEELKSFMDISPERRLGASKDAVKKLLRITSAILEWGRFKRSGKQ</sequence>
<feature type="region of interest" description="Disordered" evidence="1">
    <location>
        <begin position="1"/>
        <end position="73"/>
    </location>
</feature>
<dbReference type="AlphaFoldDB" id="A0A9P7V272"/>
<feature type="compositionally biased region" description="Polar residues" evidence="1">
    <location>
        <begin position="48"/>
        <end position="61"/>
    </location>
</feature>
<feature type="compositionally biased region" description="Polar residues" evidence="1">
    <location>
        <begin position="254"/>
        <end position="265"/>
    </location>
</feature>
<dbReference type="EMBL" id="CM032181">
    <property type="protein sequence ID" value="KAG7098882.1"/>
    <property type="molecule type" value="Genomic_DNA"/>
</dbReference>
<name>A0A9P7V272_9AGAR</name>
<reference evidence="2" key="1">
    <citation type="journal article" date="2021" name="Genome Biol. Evol.">
        <title>The assembled and annotated genome of the fairy-ring fungus Marasmius oreades.</title>
        <authorList>
            <person name="Hiltunen M."/>
            <person name="Ament-Velasquez S.L."/>
            <person name="Johannesson H."/>
        </authorList>
    </citation>
    <scope>NUCLEOTIDE SEQUENCE</scope>
    <source>
        <strain evidence="2">03SP1</strain>
    </source>
</reference>
<feature type="compositionally biased region" description="Low complexity" evidence="1">
    <location>
        <begin position="33"/>
        <end position="45"/>
    </location>
</feature>
<evidence type="ECO:0000313" key="3">
    <source>
        <dbReference type="Proteomes" id="UP001049176"/>
    </source>
</evidence>
<evidence type="ECO:0000313" key="2">
    <source>
        <dbReference type="EMBL" id="KAG7098882.1"/>
    </source>
</evidence>
<evidence type="ECO:0000256" key="1">
    <source>
        <dbReference type="SAM" id="MobiDB-lite"/>
    </source>
</evidence>
<dbReference type="RefSeq" id="XP_043015352.1">
    <property type="nucleotide sequence ID" value="XM_043146649.1"/>
</dbReference>
<proteinExistence type="predicted"/>
<feature type="region of interest" description="Disordered" evidence="1">
    <location>
        <begin position="254"/>
        <end position="292"/>
    </location>
</feature>
<dbReference type="GeneID" id="66069858"/>
<dbReference type="OrthoDB" id="2943593at2759"/>
<dbReference type="KEGG" id="more:E1B28_000782"/>
<accession>A0A9P7V272</accession>